<sequence>MPNWRDGLVEAFPIPEDRRPGWKRRARKAAQEAAEAEAVEVSEALSRLDLSIIPSEPFRFFDLPSELRNRIYHYTLFSKPAYRDAKGRRRSSRLAALLVSKKMHDEAAYILYSTTKFPLFFVQAFESPPLVSELATRYQIYVANLKMILGPSWTDPPKHWKVTPRLARCLKRLTAVQTLRVFVEFDPSHPAFEKYRKSYSFYTDFCGDLLGEVLEAMPQLRYVELDGNPGVDVDGPLVSRLRQEAEEEEKEVRWGKQADWAHKHMISSVHTETNGVLCRTASEEADVRLVQIAQTVAT</sequence>
<organism evidence="1 2">
    <name type="scientific">Lithohypha guttulata</name>
    <dbReference type="NCBI Taxonomy" id="1690604"/>
    <lineage>
        <taxon>Eukaryota</taxon>
        <taxon>Fungi</taxon>
        <taxon>Dikarya</taxon>
        <taxon>Ascomycota</taxon>
        <taxon>Pezizomycotina</taxon>
        <taxon>Eurotiomycetes</taxon>
        <taxon>Chaetothyriomycetidae</taxon>
        <taxon>Chaetothyriales</taxon>
        <taxon>Trichomeriaceae</taxon>
        <taxon>Lithohypha</taxon>
    </lineage>
</organism>
<dbReference type="InterPro" id="IPR038883">
    <property type="entry name" value="AN11006-like"/>
</dbReference>
<dbReference type="PANTHER" id="PTHR42085:SF2">
    <property type="entry name" value="F-BOX DOMAIN-CONTAINING PROTEIN"/>
    <property type="match status" value="1"/>
</dbReference>
<reference evidence="1 2" key="1">
    <citation type="submission" date="2023-08" db="EMBL/GenBank/DDBJ databases">
        <title>Black Yeasts Isolated from many extreme environments.</title>
        <authorList>
            <person name="Coleine C."/>
            <person name="Stajich J.E."/>
            <person name="Selbmann L."/>
        </authorList>
    </citation>
    <scope>NUCLEOTIDE SEQUENCE [LARGE SCALE GENOMIC DNA]</scope>
    <source>
        <strain evidence="1 2">CCFEE 5885</strain>
    </source>
</reference>
<keyword evidence="2" id="KW-1185">Reference proteome</keyword>
<evidence type="ECO:0000313" key="1">
    <source>
        <dbReference type="EMBL" id="KAK5092690.1"/>
    </source>
</evidence>
<name>A0ABR0KAA7_9EURO</name>
<comment type="caution">
    <text evidence="1">The sequence shown here is derived from an EMBL/GenBank/DDBJ whole genome shotgun (WGS) entry which is preliminary data.</text>
</comment>
<accession>A0ABR0KAA7</accession>
<proteinExistence type="predicted"/>
<dbReference type="EMBL" id="JAVRRG010000054">
    <property type="protein sequence ID" value="KAK5092690.1"/>
    <property type="molecule type" value="Genomic_DNA"/>
</dbReference>
<evidence type="ECO:0000313" key="2">
    <source>
        <dbReference type="Proteomes" id="UP001345013"/>
    </source>
</evidence>
<protein>
    <submittedName>
        <fullName evidence="1">Uncharacterized protein</fullName>
    </submittedName>
</protein>
<dbReference type="PANTHER" id="PTHR42085">
    <property type="entry name" value="F-BOX DOMAIN-CONTAINING PROTEIN"/>
    <property type="match status" value="1"/>
</dbReference>
<gene>
    <name evidence="1" type="ORF">LTR24_005026</name>
</gene>
<dbReference type="Proteomes" id="UP001345013">
    <property type="component" value="Unassembled WGS sequence"/>
</dbReference>